<organism evidence="3 4">
    <name type="scientific">Mucor circinelloides f. circinelloides (strain 1006PhL)</name>
    <name type="common">Mucormycosis agent</name>
    <name type="synonym">Calyptromyces circinelloides</name>
    <dbReference type="NCBI Taxonomy" id="1220926"/>
    <lineage>
        <taxon>Eukaryota</taxon>
        <taxon>Fungi</taxon>
        <taxon>Fungi incertae sedis</taxon>
        <taxon>Mucoromycota</taxon>
        <taxon>Mucoromycotina</taxon>
        <taxon>Mucoromycetes</taxon>
        <taxon>Mucorales</taxon>
        <taxon>Mucorineae</taxon>
        <taxon>Mucoraceae</taxon>
        <taxon>Mucor</taxon>
    </lineage>
</organism>
<name>S2JTL9_MUCC1</name>
<dbReference type="InParanoid" id="S2JTL9"/>
<protein>
    <recommendedName>
        <fullName evidence="2">F-box domain-containing protein</fullName>
    </recommendedName>
</protein>
<dbReference type="EMBL" id="KE123996">
    <property type="protein sequence ID" value="EPB86113.1"/>
    <property type="molecule type" value="Genomic_DNA"/>
</dbReference>
<dbReference type="AlphaFoldDB" id="S2JTL9"/>
<feature type="region of interest" description="Disordered" evidence="1">
    <location>
        <begin position="148"/>
        <end position="175"/>
    </location>
</feature>
<evidence type="ECO:0000256" key="1">
    <source>
        <dbReference type="SAM" id="MobiDB-lite"/>
    </source>
</evidence>
<dbReference type="Proteomes" id="UP000014254">
    <property type="component" value="Unassembled WGS sequence"/>
</dbReference>
<evidence type="ECO:0000313" key="3">
    <source>
        <dbReference type="EMBL" id="EPB86113.1"/>
    </source>
</evidence>
<dbReference type="InterPro" id="IPR036047">
    <property type="entry name" value="F-box-like_dom_sf"/>
</dbReference>
<dbReference type="InterPro" id="IPR001810">
    <property type="entry name" value="F-box_dom"/>
</dbReference>
<dbReference type="Pfam" id="PF12937">
    <property type="entry name" value="F-box-like"/>
    <property type="match status" value="1"/>
</dbReference>
<gene>
    <name evidence="3" type="ORF">HMPREF1544_07101</name>
</gene>
<sequence>MAKISSLPEELLPKIFGYITSNIQLAQCRLVCAKWNKPANSAMFSNTIVFGTNEKVLALHGRLFSDPAKGKLVQHIYFKENFDAFWVAKAILNTAFLPNVNSFQGSVSKPEEFYEMLLSIARESPNALKKLKCVTRIQEDFSRNAYQQSRGIRERGYDRVHTQSQHRSQLEKLKT</sequence>
<dbReference type="Gene3D" id="1.20.1280.50">
    <property type="match status" value="1"/>
</dbReference>
<proteinExistence type="predicted"/>
<dbReference type="VEuPathDB" id="FungiDB:HMPREF1544_07101"/>
<evidence type="ECO:0000313" key="4">
    <source>
        <dbReference type="Proteomes" id="UP000014254"/>
    </source>
</evidence>
<feature type="domain" description="F-box" evidence="2">
    <location>
        <begin position="4"/>
        <end position="41"/>
    </location>
</feature>
<reference evidence="4" key="1">
    <citation type="submission" date="2013-05" db="EMBL/GenBank/DDBJ databases">
        <title>The Genome sequence of Mucor circinelloides f. circinelloides 1006PhL.</title>
        <authorList>
            <consortium name="The Broad Institute Genomics Platform"/>
            <person name="Cuomo C."/>
            <person name="Earl A."/>
            <person name="Findley K."/>
            <person name="Lee S.C."/>
            <person name="Walker B."/>
            <person name="Young S."/>
            <person name="Zeng Q."/>
            <person name="Gargeya S."/>
            <person name="Fitzgerald M."/>
            <person name="Haas B."/>
            <person name="Abouelleil A."/>
            <person name="Allen A.W."/>
            <person name="Alvarado L."/>
            <person name="Arachchi H.M."/>
            <person name="Berlin A.M."/>
            <person name="Chapman S.B."/>
            <person name="Gainer-Dewar J."/>
            <person name="Goldberg J."/>
            <person name="Griggs A."/>
            <person name="Gujja S."/>
            <person name="Hansen M."/>
            <person name="Howarth C."/>
            <person name="Imamovic A."/>
            <person name="Ireland A."/>
            <person name="Larimer J."/>
            <person name="McCowan C."/>
            <person name="Murphy C."/>
            <person name="Pearson M."/>
            <person name="Poon T.W."/>
            <person name="Priest M."/>
            <person name="Roberts A."/>
            <person name="Saif S."/>
            <person name="Shea T."/>
            <person name="Sisk P."/>
            <person name="Sykes S."/>
            <person name="Wortman J."/>
            <person name="Nusbaum C."/>
            <person name="Birren B."/>
        </authorList>
    </citation>
    <scope>NUCLEOTIDE SEQUENCE [LARGE SCALE GENOMIC DNA]</scope>
    <source>
        <strain evidence="4">1006PhL</strain>
    </source>
</reference>
<evidence type="ECO:0000259" key="2">
    <source>
        <dbReference type="Pfam" id="PF12937"/>
    </source>
</evidence>
<keyword evidence="4" id="KW-1185">Reference proteome</keyword>
<accession>S2JTL9</accession>
<dbReference type="SUPFAM" id="SSF81383">
    <property type="entry name" value="F-box domain"/>
    <property type="match status" value="1"/>
</dbReference>
<feature type="compositionally biased region" description="Basic and acidic residues" evidence="1">
    <location>
        <begin position="151"/>
        <end position="161"/>
    </location>
</feature>